<dbReference type="Proteomes" id="UP000036520">
    <property type="component" value="Chromosome"/>
</dbReference>
<dbReference type="PANTHER" id="PTHR11122">
    <property type="entry name" value="APOSPORY-ASSOCIATED PROTEIN C-RELATED"/>
    <property type="match status" value="1"/>
</dbReference>
<dbReference type="InterPro" id="IPR014718">
    <property type="entry name" value="GH-type_carb-bd"/>
</dbReference>
<dbReference type="RefSeq" id="WP_048640105.1">
    <property type="nucleotide sequence ID" value="NZ_CP012040.1"/>
</dbReference>
<dbReference type="EMBL" id="CP012040">
    <property type="protein sequence ID" value="AKP49575.1"/>
    <property type="molecule type" value="Genomic_DNA"/>
</dbReference>
<gene>
    <name evidence="4" type="ORF">CA2015_0091</name>
</gene>
<comment type="subunit">
    <text evidence="2">Monomer.</text>
</comment>
<proteinExistence type="predicted"/>
<dbReference type="Pfam" id="PF01263">
    <property type="entry name" value="Aldose_epim"/>
    <property type="match status" value="1"/>
</dbReference>
<protein>
    <submittedName>
        <fullName evidence="4">Galactose mutarotase related enzyme</fullName>
    </submittedName>
</protein>
<dbReference type="KEGG" id="camu:CA2015_0091"/>
<keyword evidence="5" id="KW-1185">Reference proteome</keyword>
<dbReference type="GO" id="GO:0005975">
    <property type="term" value="P:carbohydrate metabolic process"/>
    <property type="evidence" value="ECO:0007669"/>
    <property type="project" value="InterPro"/>
</dbReference>
<accession>A0A0H4P8X4</accession>
<name>A0A0H4P8X4_9BACT</name>
<dbReference type="PANTHER" id="PTHR11122:SF13">
    <property type="entry name" value="GLUCOSE-6-PHOSPHATE 1-EPIMERASE"/>
    <property type="match status" value="1"/>
</dbReference>
<organism evidence="4 5">
    <name type="scientific">Cyclobacterium amurskyense</name>
    <dbReference type="NCBI Taxonomy" id="320787"/>
    <lineage>
        <taxon>Bacteria</taxon>
        <taxon>Pseudomonadati</taxon>
        <taxon>Bacteroidota</taxon>
        <taxon>Cytophagia</taxon>
        <taxon>Cytophagales</taxon>
        <taxon>Cyclobacteriaceae</taxon>
        <taxon>Cyclobacterium</taxon>
    </lineage>
</organism>
<evidence type="ECO:0000313" key="4">
    <source>
        <dbReference type="EMBL" id="AKP49575.1"/>
    </source>
</evidence>
<dbReference type="CDD" id="cd09024">
    <property type="entry name" value="Aldose_epim_lacX"/>
    <property type="match status" value="1"/>
</dbReference>
<evidence type="ECO:0000256" key="3">
    <source>
        <dbReference type="ARBA" id="ARBA00022837"/>
    </source>
</evidence>
<dbReference type="InterPro" id="IPR008183">
    <property type="entry name" value="Aldose_1/G6P_1-epimerase"/>
</dbReference>
<comment type="cofactor">
    <cofactor evidence="1">
        <name>Ca(2+)</name>
        <dbReference type="ChEBI" id="CHEBI:29108"/>
    </cofactor>
</comment>
<dbReference type="GO" id="GO:0016853">
    <property type="term" value="F:isomerase activity"/>
    <property type="evidence" value="ECO:0007669"/>
    <property type="project" value="InterPro"/>
</dbReference>
<evidence type="ECO:0000313" key="5">
    <source>
        <dbReference type="Proteomes" id="UP000036520"/>
    </source>
</evidence>
<dbReference type="OrthoDB" id="9795355at2"/>
<evidence type="ECO:0000256" key="1">
    <source>
        <dbReference type="ARBA" id="ARBA00001913"/>
    </source>
</evidence>
<dbReference type="InterPro" id="IPR011013">
    <property type="entry name" value="Gal_mutarotase_sf_dom"/>
</dbReference>
<keyword evidence="3" id="KW-0106">Calcium</keyword>
<dbReference type="Gene3D" id="2.70.98.10">
    <property type="match status" value="1"/>
</dbReference>
<dbReference type="SUPFAM" id="SSF74650">
    <property type="entry name" value="Galactose mutarotase-like"/>
    <property type="match status" value="1"/>
</dbReference>
<evidence type="ECO:0000256" key="2">
    <source>
        <dbReference type="ARBA" id="ARBA00011245"/>
    </source>
</evidence>
<sequence length="297" mass="33096">MTAATIHHLTFGKMEAQISTLGAECISLKKNGQEYLWQANPDVWGRHAPVLFPIVGRLKDNQYTYQGKSYAMGQHGFARDRNFELTEKTDRKLTMILKADETSKKVYPFDFELSIGYSLSENGLNVDYHVHNPSGEQTLFFSIGAHPGFGCPLEPEKESFSDYQLDFGHKSITNLPLYTLEGGLISTKKSSLALQEGKLNLDYKLFENDALIIDVDPVTTVSVCSLKTGKGFAMQFSDFKWLGLWTKEKGAKFLCLEPWNGIAATTDHDGTLENKLGIVQLALQASHKASFQVDLLG</sequence>
<dbReference type="GO" id="GO:0030246">
    <property type="term" value="F:carbohydrate binding"/>
    <property type="evidence" value="ECO:0007669"/>
    <property type="project" value="InterPro"/>
</dbReference>
<dbReference type="AlphaFoldDB" id="A0A0H4P8X4"/>
<dbReference type="InterPro" id="IPR037481">
    <property type="entry name" value="LacX"/>
</dbReference>
<dbReference type="STRING" id="320787.CA2015_0091"/>
<reference evidence="4 5" key="1">
    <citation type="submission" date="2015-07" db="EMBL/GenBank/DDBJ databases">
        <authorList>
            <person name="Kim K.M."/>
        </authorList>
    </citation>
    <scope>NUCLEOTIDE SEQUENCE [LARGE SCALE GENOMIC DNA]</scope>
    <source>
        <strain evidence="4 5">KCTC 12363</strain>
    </source>
</reference>